<dbReference type="InterPro" id="IPR050422">
    <property type="entry name" value="X-Pro_aminopeptidase_P"/>
</dbReference>
<keyword evidence="12" id="KW-1185">Reference proteome</keyword>
<dbReference type="OrthoDB" id="9995434at2759"/>
<evidence type="ECO:0000259" key="7">
    <source>
        <dbReference type="Pfam" id="PF01321"/>
    </source>
</evidence>
<reference evidence="12 13" key="1">
    <citation type="submission" date="2017-11" db="EMBL/GenBank/DDBJ databases">
        <title>De novo assembly and phasing of dikaryotic genomes from two isolates of Puccinia coronata f. sp. avenae, the causal agent of oat crown rust.</title>
        <authorList>
            <person name="Miller M.E."/>
            <person name="Zhang Y."/>
            <person name="Omidvar V."/>
            <person name="Sperschneider J."/>
            <person name="Schwessinger B."/>
            <person name="Raley C."/>
            <person name="Palmer J.M."/>
            <person name="Garnica D."/>
            <person name="Upadhyaya N."/>
            <person name="Rathjen J."/>
            <person name="Taylor J.M."/>
            <person name="Park R.F."/>
            <person name="Dodds P.N."/>
            <person name="Hirsch C.D."/>
            <person name="Kianian S.F."/>
            <person name="Figueroa M."/>
        </authorList>
    </citation>
    <scope>NUCLEOTIDE SEQUENCE [LARGE SCALE GENOMIC DNA]</scope>
    <source>
        <strain evidence="10">12NC29</strain>
        <strain evidence="11">12SD80</strain>
    </source>
</reference>
<dbReference type="InterPro" id="IPR000994">
    <property type="entry name" value="Pept_M24"/>
</dbReference>
<name>A0A2N5U1C8_9BASI</name>
<evidence type="ECO:0008006" key="14">
    <source>
        <dbReference type="Google" id="ProtNLM"/>
    </source>
</evidence>
<dbReference type="EMBL" id="PGCI01000068">
    <property type="protein sequence ID" value="PLW43437.1"/>
    <property type="molecule type" value="Genomic_DNA"/>
</dbReference>
<keyword evidence="3" id="KW-0479">Metal-binding</keyword>
<dbReference type="InterPro" id="IPR033740">
    <property type="entry name" value="Pept_M24B"/>
</dbReference>
<feature type="domain" description="Peptidase M24 C-terminal" evidence="8">
    <location>
        <begin position="632"/>
        <end position="694"/>
    </location>
</feature>
<dbReference type="Proteomes" id="UP000235392">
    <property type="component" value="Unassembled WGS sequence"/>
</dbReference>
<dbReference type="STRING" id="200324.A0A2N5U1C8"/>
<dbReference type="CDD" id="cd01085">
    <property type="entry name" value="APP"/>
    <property type="match status" value="1"/>
</dbReference>
<comment type="similarity">
    <text evidence="2">Belongs to the peptidase M24B family.</text>
</comment>
<dbReference type="SUPFAM" id="SSF55920">
    <property type="entry name" value="Creatinase/aminopeptidase"/>
    <property type="match status" value="1"/>
</dbReference>
<keyword evidence="5" id="KW-0464">Manganese</keyword>
<dbReference type="SUPFAM" id="SSF53092">
    <property type="entry name" value="Creatinase/prolidase N-terminal domain"/>
    <property type="match status" value="1"/>
</dbReference>
<evidence type="ECO:0000259" key="6">
    <source>
        <dbReference type="Pfam" id="PF00557"/>
    </source>
</evidence>
<organism evidence="10 12">
    <name type="scientific">Puccinia coronata f. sp. avenae</name>
    <dbReference type="NCBI Taxonomy" id="200324"/>
    <lineage>
        <taxon>Eukaryota</taxon>
        <taxon>Fungi</taxon>
        <taxon>Dikarya</taxon>
        <taxon>Basidiomycota</taxon>
        <taxon>Pucciniomycotina</taxon>
        <taxon>Pucciniomycetes</taxon>
        <taxon>Pucciniales</taxon>
        <taxon>Pucciniaceae</taxon>
        <taxon>Puccinia</taxon>
    </lineage>
</organism>
<dbReference type="Pfam" id="PF16189">
    <property type="entry name" value="Creatinase_N_2"/>
    <property type="match status" value="1"/>
</dbReference>
<accession>A0A2N5U1C8</accession>
<evidence type="ECO:0000313" key="11">
    <source>
        <dbReference type="EMBL" id="PLW43437.1"/>
    </source>
</evidence>
<dbReference type="Proteomes" id="UP000235388">
    <property type="component" value="Unassembled WGS sequence"/>
</dbReference>
<protein>
    <recommendedName>
        <fullName evidence="14">Aminopeptidase P N-terminal domain-containing protein</fullName>
    </recommendedName>
</protein>
<dbReference type="EMBL" id="PGCJ01000564">
    <property type="protein sequence ID" value="PLW26086.1"/>
    <property type="molecule type" value="Genomic_DNA"/>
</dbReference>
<gene>
    <name evidence="10" type="ORF">PCANC_17122</name>
    <name evidence="9" type="ORF">PCANC_24517</name>
    <name evidence="11" type="ORF">PCASD_07488</name>
</gene>
<feature type="domain" description="Creatinase N-terminal" evidence="7">
    <location>
        <begin position="61"/>
        <end position="207"/>
    </location>
</feature>
<comment type="cofactor">
    <cofactor evidence="1">
        <name>Mn(2+)</name>
        <dbReference type="ChEBI" id="CHEBI:29035"/>
    </cofactor>
</comment>
<dbReference type="Gene3D" id="3.40.350.10">
    <property type="entry name" value="Creatinase/prolidase N-terminal domain"/>
    <property type="match status" value="2"/>
</dbReference>
<evidence type="ECO:0000256" key="1">
    <source>
        <dbReference type="ARBA" id="ARBA00001936"/>
    </source>
</evidence>
<evidence type="ECO:0000313" key="12">
    <source>
        <dbReference type="Proteomes" id="UP000235388"/>
    </source>
</evidence>
<feature type="domain" description="Peptidase M24" evidence="6">
    <location>
        <begin position="395"/>
        <end position="616"/>
    </location>
</feature>
<dbReference type="InterPro" id="IPR036005">
    <property type="entry name" value="Creatinase/aminopeptidase-like"/>
</dbReference>
<evidence type="ECO:0000256" key="3">
    <source>
        <dbReference type="ARBA" id="ARBA00022723"/>
    </source>
</evidence>
<dbReference type="GO" id="GO:0005737">
    <property type="term" value="C:cytoplasm"/>
    <property type="evidence" value="ECO:0007669"/>
    <property type="project" value="UniProtKB-ARBA"/>
</dbReference>
<dbReference type="FunFam" id="3.90.230.10:FF:000007">
    <property type="entry name" value="Xaa-Pro aminopeptidase P"/>
    <property type="match status" value="1"/>
</dbReference>
<evidence type="ECO:0000256" key="2">
    <source>
        <dbReference type="ARBA" id="ARBA00008766"/>
    </source>
</evidence>
<dbReference type="InterPro" id="IPR000587">
    <property type="entry name" value="Creatinase_N"/>
</dbReference>
<dbReference type="Pfam" id="PF16188">
    <property type="entry name" value="Peptidase_M24_C"/>
    <property type="match status" value="1"/>
</dbReference>
<dbReference type="InterPro" id="IPR029149">
    <property type="entry name" value="Creatin/AminoP/Spt16_N"/>
</dbReference>
<dbReference type="InterPro" id="IPR032416">
    <property type="entry name" value="Peptidase_M24_C"/>
</dbReference>
<evidence type="ECO:0000259" key="8">
    <source>
        <dbReference type="Pfam" id="PF16188"/>
    </source>
</evidence>
<evidence type="ECO:0000256" key="5">
    <source>
        <dbReference type="ARBA" id="ARBA00023211"/>
    </source>
</evidence>
<sequence length="696" mass="78071">MFNFRGSPNSLSIRKLAKTSKNSHPLHCLLSTRFDQQPNSHFPSMNQHQNLLPPPIDTGKRLEGVKQLMRDHQVSIYVVPTEDAHGSEYICPADARREYITGFTGSAGTALILLNQPKSLLFTDGRYFNQASKQLHPSYWKLMKQGLEGVPTWQEYLIKAASDHTDQQSSHGGLRIGIDPTVFSVKDSDDLSKKLKEHSATLVSLKENLVDIQWASARPARPHNQIKILELKYSGQSTSEKLAKIRDRLSLLNDSRKNLIGVVVSALDEVAWCLNLRGSDIVYNPVFFSYLWIGIQDPVILFINEKQLDPTLNKYLADNGVETRPYDSIWNFLQELNDHKLNSESPSATPNGKVLISPTTSLAVENHLGGDSRTVHLRSPLQDLKAIKNATEIEGFRNAHLRDGVALVTYFAWLQETLLAPHAEPLNEYDAALQLERFRKQLGGEFFQGLSFDTISSSGKNAAIIHYSPPETDSAVIDKNQVYLCDSGAQYLDGTTDVTRTWHFGTPTAEEKRACTRVLQGHINIDQAIFPQKTTGYQLDPFARQYLWLDGLDYRHGTGHGVGHFLNVHEGPQGIGTRPQCDQIGLKAGMTLSNEPGYYKDEGFGIRIESVVVVKEMKPLGTQPPNDSNAKPFLGFENLTMCPIQTKLLEISLLNPSQIGWINSYHQLVWDKLSPFLTHDSRTLNWLNNECRPIPT</sequence>
<keyword evidence="4" id="KW-0378">Hydrolase</keyword>
<evidence type="ECO:0000313" key="9">
    <source>
        <dbReference type="EMBL" id="PLW26086.1"/>
    </source>
</evidence>
<dbReference type="FunFam" id="3.40.350.10:FF:000003">
    <property type="entry name" value="Xaa-pro aminopeptidase P"/>
    <property type="match status" value="1"/>
</dbReference>
<dbReference type="EMBL" id="PGCJ01000346">
    <property type="protein sequence ID" value="PLW31547.1"/>
    <property type="molecule type" value="Genomic_DNA"/>
</dbReference>
<dbReference type="GO" id="GO:0070006">
    <property type="term" value="F:metalloaminopeptidase activity"/>
    <property type="evidence" value="ECO:0007669"/>
    <property type="project" value="InterPro"/>
</dbReference>
<dbReference type="AlphaFoldDB" id="A0A2N5U1C8"/>
<evidence type="ECO:0000313" key="10">
    <source>
        <dbReference type="EMBL" id="PLW31547.1"/>
    </source>
</evidence>
<dbReference type="Gene3D" id="3.90.230.10">
    <property type="entry name" value="Creatinase/methionine aminopeptidase superfamily"/>
    <property type="match status" value="1"/>
</dbReference>
<dbReference type="GO" id="GO:0046872">
    <property type="term" value="F:metal ion binding"/>
    <property type="evidence" value="ECO:0007669"/>
    <property type="project" value="UniProtKB-KW"/>
</dbReference>
<proteinExistence type="inferred from homology"/>
<evidence type="ECO:0000256" key="4">
    <source>
        <dbReference type="ARBA" id="ARBA00022801"/>
    </source>
</evidence>
<dbReference type="Pfam" id="PF00557">
    <property type="entry name" value="Peptidase_M24"/>
    <property type="match status" value="1"/>
</dbReference>
<dbReference type="PANTHER" id="PTHR43763:SF6">
    <property type="entry name" value="XAA-PRO AMINOPEPTIDASE 1"/>
    <property type="match status" value="1"/>
</dbReference>
<evidence type="ECO:0000313" key="13">
    <source>
        <dbReference type="Proteomes" id="UP000235392"/>
    </source>
</evidence>
<dbReference type="PANTHER" id="PTHR43763">
    <property type="entry name" value="XAA-PRO AMINOPEPTIDASE 1"/>
    <property type="match status" value="1"/>
</dbReference>
<dbReference type="Pfam" id="PF01321">
    <property type="entry name" value="Creatinase_N"/>
    <property type="match status" value="1"/>
</dbReference>
<comment type="caution">
    <text evidence="10">The sequence shown here is derived from an EMBL/GenBank/DDBJ whole genome shotgun (WGS) entry which is preliminary data.</text>
</comment>